<sequence>MAEHWPHFPFIPYPPSKAGYWSPVTSTLNWCEEDYYATPYSAEIVNSLTNLLFMLLGIKGILNVRKHGHDRVFEIAFYGYLLVGTGSFLFHSTLKYPMQLVDELSMIYTTCLMCYASFSYSRSSPVKIFLAVALAGLAVFITLYYHYLQDPVFHQNAYALLTTVVVLRSMYTMEVALRPKWRKSREEDRLARERQGLPVPSKERQEYENARDLKILNTMWFMVVYGLSMFLGGFGIWNLDNFFCSTLRSWRQQIGLPWGILLEGHGWWHLMTGIGAYLYIVWGIWLRHVLNKEQDEYTLIWPHTWNFPEIIRKPGVPSKKTE</sequence>
<dbReference type="InterPro" id="IPR008901">
    <property type="entry name" value="ACER"/>
</dbReference>
<protein>
    <recommendedName>
        <fullName evidence="12">Alkaline ceramidase</fullName>
    </recommendedName>
</protein>
<name>A0A364KQ38_TALAM</name>
<evidence type="ECO:0000256" key="6">
    <source>
        <dbReference type="ARBA" id="ARBA00023136"/>
    </source>
</evidence>
<feature type="binding site" evidence="7">
    <location>
        <position position="32"/>
    </location>
    <ligand>
        <name>Ca(2+)</name>
        <dbReference type="ChEBI" id="CHEBI:29108"/>
    </ligand>
</feature>
<keyword evidence="6 9" id="KW-0472">Membrane</keyword>
<feature type="transmembrane region" description="Helical" evidence="9">
    <location>
        <begin position="104"/>
        <end position="121"/>
    </location>
</feature>
<keyword evidence="7" id="KW-0106">Calcium</keyword>
<evidence type="ECO:0000313" key="10">
    <source>
        <dbReference type="EMBL" id="RAO65649.1"/>
    </source>
</evidence>
<feature type="transmembrane region" description="Helical" evidence="9">
    <location>
        <begin position="75"/>
        <end position="92"/>
    </location>
</feature>
<dbReference type="EMBL" id="MIKG01000002">
    <property type="protein sequence ID" value="RAO65649.1"/>
    <property type="molecule type" value="Genomic_DNA"/>
</dbReference>
<dbReference type="GO" id="GO:0046514">
    <property type="term" value="P:ceramide catabolic process"/>
    <property type="evidence" value="ECO:0007669"/>
    <property type="project" value="TreeGrafter"/>
</dbReference>
<feature type="transmembrane region" description="Helical" evidence="9">
    <location>
        <begin position="157"/>
        <end position="177"/>
    </location>
</feature>
<dbReference type="AlphaFoldDB" id="A0A364KQ38"/>
<dbReference type="GeneID" id="63790878"/>
<dbReference type="GO" id="GO:0005789">
    <property type="term" value="C:endoplasmic reticulum membrane"/>
    <property type="evidence" value="ECO:0007669"/>
    <property type="project" value="TreeGrafter"/>
</dbReference>
<evidence type="ECO:0000256" key="3">
    <source>
        <dbReference type="ARBA" id="ARBA00022692"/>
    </source>
</evidence>
<dbReference type="STRING" id="1196081.A0A364KQ38"/>
<dbReference type="GO" id="GO:0046872">
    <property type="term" value="F:metal ion binding"/>
    <property type="evidence" value="ECO:0007669"/>
    <property type="project" value="UniProtKB-KW"/>
</dbReference>
<evidence type="ECO:0008006" key="12">
    <source>
        <dbReference type="Google" id="ProtNLM"/>
    </source>
</evidence>
<dbReference type="Proteomes" id="UP000249363">
    <property type="component" value="Unassembled WGS sequence"/>
</dbReference>
<dbReference type="GO" id="GO:0016811">
    <property type="term" value="F:hydrolase activity, acting on carbon-nitrogen (but not peptide) bonds, in linear amides"/>
    <property type="evidence" value="ECO:0007669"/>
    <property type="project" value="InterPro"/>
</dbReference>
<comment type="caution">
    <text evidence="10">The sequence shown here is derived from an EMBL/GenBank/DDBJ whole genome shotgun (WGS) entry which is preliminary data.</text>
</comment>
<evidence type="ECO:0000256" key="5">
    <source>
        <dbReference type="ARBA" id="ARBA00022989"/>
    </source>
</evidence>
<comment type="cofactor">
    <cofactor evidence="8">
        <name>Zn(2+)</name>
        <dbReference type="ChEBI" id="CHEBI:29105"/>
    </cofactor>
</comment>
<feature type="binding site" evidence="8">
    <location>
        <position position="269"/>
    </location>
    <ligand>
        <name>Zn(2+)</name>
        <dbReference type="ChEBI" id="CHEBI:29105"/>
        <note>catalytic</note>
    </ligand>
</feature>
<feature type="binding site" evidence="8">
    <location>
        <position position="91"/>
    </location>
    <ligand>
        <name>Zn(2+)</name>
        <dbReference type="ChEBI" id="CHEBI:29105"/>
        <note>catalytic</note>
    </ligand>
</feature>
<evidence type="ECO:0000256" key="2">
    <source>
        <dbReference type="ARBA" id="ARBA00009780"/>
    </source>
</evidence>
<feature type="transmembrane region" description="Helical" evidence="9">
    <location>
        <begin position="128"/>
        <end position="145"/>
    </location>
</feature>
<dbReference type="PANTHER" id="PTHR46187">
    <property type="entry name" value="ALKALINE CERAMIDASE 3"/>
    <property type="match status" value="1"/>
</dbReference>
<keyword evidence="8" id="KW-0862">Zinc</keyword>
<dbReference type="OrthoDB" id="187171at2759"/>
<organism evidence="10 11">
    <name type="scientific">Talaromyces amestolkiae</name>
    <dbReference type="NCBI Taxonomy" id="1196081"/>
    <lineage>
        <taxon>Eukaryota</taxon>
        <taxon>Fungi</taxon>
        <taxon>Dikarya</taxon>
        <taxon>Ascomycota</taxon>
        <taxon>Pezizomycotina</taxon>
        <taxon>Eurotiomycetes</taxon>
        <taxon>Eurotiomycetidae</taxon>
        <taxon>Eurotiales</taxon>
        <taxon>Trichocomaceae</taxon>
        <taxon>Talaromyces</taxon>
        <taxon>Talaromyces sect. Talaromyces</taxon>
    </lineage>
</organism>
<evidence type="ECO:0000256" key="8">
    <source>
        <dbReference type="PIRSR" id="PIRSR608901-2"/>
    </source>
</evidence>
<feature type="transmembrane region" description="Helical" evidence="9">
    <location>
        <begin position="219"/>
        <end position="239"/>
    </location>
</feature>
<evidence type="ECO:0000313" key="11">
    <source>
        <dbReference type="Proteomes" id="UP000249363"/>
    </source>
</evidence>
<feature type="binding site" evidence="7">
    <location>
        <position position="43"/>
    </location>
    <ligand>
        <name>Ca(2+)</name>
        <dbReference type="ChEBI" id="CHEBI:29108"/>
    </ligand>
</feature>
<comment type="subcellular location">
    <subcellularLocation>
        <location evidence="1">Membrane</location>
        <topology evidence="1">Multi-pass membrane protein</topology>
    </subcellularLocation>
</comment>
<feature type="binding site" evidence="7">
    <location>
        <position position="30"/>
    </location>
    <ligand>
        <name>Ca(2+)</name>
        <dbReference type="ChEBI" id="CHEBI:29108"/>
    </ligand>
</feature>
<accession>A0A364KQ38</accession>
<dbReference type="RefSeq" id="XP_040730166.1">
    <property type="nucleotide sequence ID" value="XM_040873722.1"/>
</dbReference>
<reference evidence="10 11" key="1">
    <citation type="journal article" date="2017" name="Biotechnol. Biofuels">
        <title>Differential beta-glucosidase expression as a function of carbon source availability in Talaromyces amestolkiae: a genomic and proteomic approach.</title>
        <authorList>
            <person name="de Eugenio L.I."/>
            <person name="Mendez-Liter J.A."/>
            <person name="Nieto-Dominguez M."/>
            <person name="Alonso L."/>
            <person name="Gil-Munoz J."/>
            <person name="Barriuso J."/>
            <person name="Prieto A."/>
            <person name="Martinez M.J."/>
        </authorList>
    </citation>
    <scope>NUCLEOTIDE SEQUENCE [LARGE SCALE GENOMIC DNA]</scope>
    <source>
        <strain evidence="10 11">CIB</strain>
    </source>
</reference>
<comment type="similarity">
    <text evidence="2">Belongs to the alkaline ceramidase family.</text>
</comment>
<gene>
    <name evidence="10" type="ORF">BHQ10_001661</name>
</gene>
<keyword evidence="11" id="KW-1185">Reference proteome</keyword>
<keyword evidence="3 9" id="KW-0812">Transmembrane</keyword>
<keyword evidence="4" id="KW-0378">Hydrolase</keyword>
<dbReference type="Pfam" id="PF05875">
    <property type="entry name" value="Ceramidase"/>
    <property type="match status" value="1"/>
</dbReference>
<evidence type="ECO:0000256" key="4">
    <source>
        <dbReference type="ARBA" id="ARBA00022801"/>
    </source>
</evidence>
<keyword evidence="5 9" id="KW-1133">Transmembrane helix</keyword>
<feature type="transmembrane region" description="Helical" evidence="9">
    <location>
        <begin position="44"/>
        <end position="63"/>
    </location>
</feature>
<feature type="transmembrane region" description="Helical" evidence="9">
    <location>
        <begin position="266"/>
        <end position="286"/>
    </location>
</feature>
<evidence type="ECO:0000256" key="7">
    <source>
        <dbReference type="PIRSR" id="PIRSR608901-1"/>
    </source>
</evidence>
<keyword evidence="7" id="KW-0479">Metal-binding</keyword>
<evidence type="ECO:0000256" key="1">
    <source>
        <dbReference type="ARBA" id="ARBA00004141"/>
    </source>
</evidence>
<dbReference type="GO" id="GO:0046513">
    <property type="term" value="P:ceramide biosynthetic process"/>
    <property type="evidence" value="ECO:0007669"/>
    <property type="project" value="TreeGrafter"/>
</dbReference>
<feature type="binding site" evidence="8">
    <location>
        <position position="265"/>
    </location>
    <ligand>
        <name>Zn(2+)</name>
        <dbReference type="ChEBI" id="CHEBI:29105"/>
        <note>catalytic</note>
    </ligand>
</feature>
<dbReference type="PANTHER" id="PTHR46187:SF3">
    <property type="entry name" value="ALKALINE CERAMIDASE 3"/>
    <property type="match status" value="1"/>
</dbReference>
<evidence type="ECO:0000256" key="9">
    <source>
        <dbReference type="SAM" id="Phobius"/>
    </source>
</evidence>
<proteinExistence type="inferred from homology"/>